<proteinExistence type="predicted"/>
<protein>
    <submittedName>
        <fullName evidence="1">Uncharacterized protein</fullName>
    </submittedName>
</protein>
<organism evidence="1 2">
    <name type="scientific">Dreissena polymorpha</name>
    <name type="common">Zebra mussel</name>
    <name type="synonym">Mytilus polymorpha</name>
    <dbReference type="NCBI Taxonomy" id="45954"/>
    <lineage>
        <taxon>Eukaryota</taxon>
        <taxon>Metazoa</taxon>
        <taxon>Spiralia</taxon>
        <taxon>Lophotrochozoa</taxon>
        <taxon>Mollusca</taxon>
        <taxon>Bivalvia</taxon>
        <taxon>Autobranchia</taxon>
        <taxon>Heteroconchia</taxon>
        <taxon>Euheterodonta</taxon>
        <taxon>Imparidentia</taxon>
        <taxon>Neoheterodontei</taxon>
        <taxon>Myida</taxon>
        <taxon>Dreissenoidea</taxon>
        <taxon>Dreissenidae</taxon>
        <taxon>Dreissena</taxon>
    </lineage>
</organism>
<dbReference type="Proteomes" id="UP000828390">
    <property type="component" value="Unassembled WGS sequence"/>
</dbReference>
<keyword evidence="2" id="KW-1185">Reference proteome</keyword>
<reference evidence="1" key="1">
    <citation type="journal article" date="2019" name="bioRxiv">
        <title>The Genome of the Zebra Mussel, Dreissena polymorpha: A Resource for Invasive Species Research.</title>
        <authorList>
            <person name="McCartney M.A."/>
            <person name="Auch B."/>
            <person name="Kono T."/>
            <person name="Mallez S."/>
            <person name="Zhang Y."/>
            <person name="Obille A."/>
            <person name="Becker A."/>
            <person name="Abrahante J.E."/>
            <person name="Garbe J."/>
            <person name="Badalamenti J.P."/>
            <person name="Herman A."/>
            <person name="Mangelson H."/>
            <person name="Liachko I."/>
            <person name="Sullivan S."/>
            <person name="Sone E.D."/>
            <person name="Koren S."/>
            <person name="Silverstein K.A.T."/>
            <person name="Beckman K.B."/>
            <person name="Gohl D.M."/>
        </authorList>
    </citation>
    <scope>NUCLEOTIDE SEQUENCE</scope>
    <source>
        <strain evidence="1">Duluth1</strain>
        <tissue evidence="1">Whole animal</tissue>
    </source>
</reference>
<evidence type="ECO:0000313" key="1">
    <source>
        <dbReference type="EMBL" id="KAH3697105.1"/>
    </source>
</evidence>
<reference evidence="1" key="2">
    <citation type="submission" date="2020-11" db="EMBL/GenBank/DDBJ databases">
        <authorList>
            <person name="McCartney M.A."/>
            <person name="Auch B."/>
            <person name="Kono T."/>
            <person name="Mallez S."/>
            <person name="Becker A."/>
            <person name="Gohl D.M."/>
            <person name="Silverstein K.A.T."/>
            <person name="Koren S."/>
            <person name="Bechman K.B."/>
            <person name="Herman A."/>
            <person name="Abrahante J.E."/>
            <person name="Garbe J."/>
        </authorList>
    </citation>
    <scope>NUCLEOTIDE SEQUENCE</scope>
    <source>
        <strain evidence="1">Duluth1</strain>
        <tissue evidence="1">Whole animal</tissue>
    </source>
</reference>
<accession>A0A9D4BIN8</accession>
<comment type="caution">
    <text evidence="1">The sequence shown here is derived from an EMBL/GenBank/DDBJ whole genome shotgun (WGS) entry which is preliminary data.</text>
</comment>
<dbReference type="EMBL" id="JAIWYP010000016">
    <property type="protein sequence ID" value="KAH3697105.1"/>
    <property type="molecule type" value="Genomic_DNA"/>
</dbReference>
<sequence>MYTGKKNPVTPELISKTKMVIAYDKFMGGVDRADQMDVIRHTRHFPYKIPNGEKSKSLQFAQMLASQGLPKKRRPGHETAYKFPCFKLYHSMQDYILAYKRLQAEEKLTDASKQLPICE</sequence>
<name>A0A9D4BIN8_DREPO</name>
<dbReference type="AlphaFoldDB" id="A0A9D4BIN8"/>
<gene>
    <name evidence="1" type="ORF">DPMN_084592</name>
</gene>
<evidence type="ECO:0000313" key="2">
    <source>
        <dbReference type="Proteomes" id="UP000828390"/>
    </source>
</evidence>